<evidence type="ECO:0000313" key="3">
    <source>
        <dbReference type="EMBL" id="QHJ00477.1"/>
    </source>
</evidence>
<organism evidence="3 4">
    <name type="scientific">Xylophilus rhododendri</name>
    <dbReference type="NCBI Taxonomy" id="2697032"/>
    <lineage>
        <taxon>Bacteria</taxon>
        <taxon>Pseudomonadati</taxon>
        <taxon>Pseudomonadota</taxon>
        <taxon>Betaproteobacteria</taxon>
        <taxon>Burkholderiales</taxon>
        <taxon>Xylophilus</taxon>
    </lineage>
</organism>
<dbReference type="Gene3D" id="3.40.190.10">
    <property type="entry name" value="Periplasmic binding protein-like II"/>
    <property type="match status" value="1"/>
</dbReference>
<feature type="chain" id="PRO_5032285110" evidence="2">
    <location>
        <begin position="31"/>
        <end position="330"/>
    </location>
</feature>
<dbReference type="InterPro" id="IPR005064">
    <property type="entry name" value="BUG"/>
</dbReference>
<accession>A0A857J9B3</accession>
<dbReference type="PIRSF" id="PIRSF017082">
    <property type="entry name" value="YflP"/>
    <property type="match status" value="1"/>
</dbReference>
<proteinExistence type="inferred from homology"/>
<gene>
    <name evidence="3" type="ORF">GT347_22360</name>
</gene>
<sequence>MSHSLVPRWFRLAAAAALLLPALAVQTANAQAAFPNRTVRMLVGFSPGGSNDIIARLVAPGMAEALGQPVLIENRPGAGGNIAADLMVKSTDGHTVMICTAGSLSILPHLQPYPNFNPETDVLPVSLIANTPLFLAINPKVPANNVAELIAYAKANPGKLNFASSGNGTTGHLAGEMFKTQAGIDIVHVPYKGTGQVIADILAGEVSMMFDQPVSSYQYVKAGKLKALAIASLKRLPSLPDLPTMVEAGLPGFDPVPWTGLCAPKGMPAANIALLQKALVKALRQPEVMQRLLQDGVEPIGNTPEEFKTFLANDKRKWGQVIKSAGVRLE</sequence>
<comment type="similarity">
    <text evidence="1">Belongs to the UPF0065 (bug) family.</text>
</comment>
<keyword evidence="2" id="KW-0732">Signal</keyword>
<dbReference type="CDD" id="cd13578">
    <property type="entry name" value="PBP2_Bug27"/>
    <property type="match status" value="1"/>
</dbReference>
<dbReference type="EMBL" id="CP047650">
    <property type="protein sequence ID" value="QHJ00477.1"/>
    <property type="molecule type" value="Genomic_DNA"/>
</dbReference>
<feature type="signal peptide" evidence="2">
    <location>
        <begin position="1"/>
        <end position="30"/>
    </location>
</feature>
<evidence type="ECO:0000256" key="2">
    <source>
        <dbReference type="SAM" id="SignalP"/>
    </source>
</evidence>
<dbReference type="InterPro" id="IPR042100">
    <property type="entry name" value="Bug_dom1"/>
</dbReference>
<dbReference type="PANTHER" id="PTHR42928:SF5">
    <property type="entry name" value="BLR1237 PROTEIN"/>
    <property type="match status" value="1"/>
</dbReference>
<protein>
    <submittedName>
        <fullName evidence="3">Tripartite tricarboxylate transporter substrate binding protein</fullName>
    </submittedName>
</protein>
<name>A0A857J9B3_9BURK</name>
<dbReference type="Pfam" id="PF03401">
    <property type="entry name" value="TctC"/>
    <property type="match status" value="1"/>
</dbReference>
<dbReference type="PANTHER" id="PTHR42928">
    <property type="entry name" value="TRICARBOXYLATE-BINDING PROTEIN"/>
    <property type="match status" value="1"/>
</dbReference>
<evidence type="ECO:0000256" key="1">
    <source>
        <dbReference type="ARBA" id="ARBA00006987"/>
    </source>
</evidence>
<dbReference type="RefSeq" id="WP_160554287.1">
    <property type="nucleotide sequence ID" value="NZ_CP047650.1"/>
</dbReference>
<dbReference type="Proteomes" id="UP000464787">
    <property type="component" value="Chromosome"/>
</dbReference>
<keyword evidence="4" id="KW-1185">Reference proteome</keyword>
<dbReference type="SUPFAM" id="SSF53850">
    <property type="entry name" value="Periplasmic binding protein-like II"/>
    <property type="match status" value="1"/>
</dbReference>
<dbReference type="Gene3D" id="3.40.190.150">
    <property type="entry name" value="Bordetella uptake gene, domain 1"/>
    <property type="match status" value="1"/>
</dbReference>
<dbReference type="AlphaFoldDB" id="A0A857J9B3"/>
<dbReference type="KEGG" id="xyk:GT347_22360"/>
<reference evidence="3 4" key="1">
    <citation type="submission" date="2020-01" db="EMBL/GenBank/DDBJ databases">
        <title>Genome sequencing of strain KACC 21265.</title>
        <authorList>
            <person name="Heo J."/>
            <person name="Kim S.-J."/>
            <person name="Kim J.-S."/>
            <person name="Hong S.-B."/>
            <person name="Kwon S.-W."/>
        </authorList>
    </citation>
    <scope>NUCLEOTIDE SEQUENCE [LARGE SCALE GENOMIC DNA]</scope>
    <source>
        <strain evidence="3 4">KACC 21265</strain>
    </source>
</reference>
<evidence type="ECO:0000313" key="4">
    <source>
        <dbReference type="Proteomes" id="UP000464787"/>
    </source>
</evidence>